<dbReference type="InterPro" id="IPR000086">
    <property type="entry name" value="NUDIX_hydrolase_dom"/>
</dbReference>
<comment type="similarity">
    <text evidence="2">Belongs to the Nudix hydrolase family. NudF subfamily.</text>
</comment>
<evidence type="ECO:0000313" key="14">
    <source>
        <dbReference type="EMBL" id="MFB9886488.1"/>
    </source>
</evidence>
<dbReference type="RefSeq" id="WP_027311927.1">
    <property type="nucleotide sequence ID" value="NZ_JBHLZN010000002.1"/>
</dbReference>
<keyword evidence="7" id="KW-0460">Magnesium</keyword>
<dbReference type="Pfam" id="PF00293">
    <property type="entry name" value="NUDIX"/>
    <property type="match status" value="1"/>
</dbReference>
<evidence type="ECO:0000256" key="2">
    <source>
        <dbReference type="ARBA" id="ARBA00007482"/>
    </source>
</evidence>
<gene>
    <name evidence="14" type="ORF">ACFFLH_08705</name>
</gene>
<evidence type="ECO:0000256" key="6">
    <source>
        <dbReference type="ARBA" id="ARBA00022801"/>
    </source>
</evidence>
<reference evidence="14 15" key="1">
    <citation type="submission" date="2024-09" db="EMBL/GenBank/DDBJ databases">
        <authorList>
            <person name="Sun Q."/>
            <person name="Mori K."/>
        </authorList>
    </citation>
    <scope>NUCLEOTIDE SEQUENCE [LARGE SCALE GENOMIC DNA]</scope>
    <source>
        <strain evidence="14 15">ATCC 51285</strain>
    </source>
</reference>
<dbReference type="SUPFAM" id="SSF55811">
    <property type="entry name" value="Nudix"/>
    <property type="match status" value="1"/>
</dbReference>
<keyword evidence="5" id="KW-0479">Metal-binding</keyword>
<evidence type="ECO:0000256" key="9">
    <source>
        <dbReference type="ARBA" id="ARBA00030162"/>
    </source>
</evidence>
<evidence type="ECO:0000256" key="5">
    <source>
        <dbReference type="ARBA" id="ARBA00022723"/>
    </source>
</evidence>
<comment type="function">
    <text evidence="8">Acts on ADP-mannose and ADP-glucose as well as ADP-ribose. Prevents glycogen biosynthesis. The reaction catalyzed by this enzyme is a limiting step of the gluconeogenic process.</text>
</comment>
<evidence type="ECO:0000256" key="11">
    <source>
        <dbReference type="ARBA" id="ARBA00033056"/>
    </source>
</evidence>
<evidence type="ECO:0000256" key="1">
    <source>
        <dbReference type="ARBA" id="ARBA00001946"/>
    </source>
</evidence>
<name>A0ABV5ZB52_9GAMM</name>
<dbReference type="CDD" id="cd24155">
    <property type="entry name" value="NUDIX_ADPRase"/>
    <property type="match status" value="1"/>
</dbReference>
<evidence type="ECO:0000256" key="3">
    <source>
        <dbReference type="ARBA" id="ARBA00012453"/>
    </source>
</evidence>
<comment type="cofactor">
    <cofactor evidence="1">
        <name>Mg(2+)</name>
        <dbReference type="ChEBI" id="CHEBI:18420"/>
    </cofactor>
</comment>
<dbReference type="EMBL" id="JBHLZN010000002">
    <property type="protein sequence ID" value="MFB9886488.1"/>
    <property type="molecule type" value="Genomic_DNA"/>
</dbReference>
<dbReference type="InterPro" id="IPR015797">
    <property type="entry name" value="NUDIX_hydrolase-like_dom_sf"/>
</dbReference>
<dbReference type="PROSITE" id="PS51462">
    <property type="entry name" value="NUDIX"/>
    <property type="match status" value="1"/>
</dbReference>
<dbReference type="PANTHER" id="PTHR11839">
    <property type="entry name" value="UDP/ADP-SUGAR PYROPHOSPHATASE"/>
    <property type="match status" value="1"/>
</dbReference>
<keyword evidence="15" id="KW-1185">Reference proteome</keyword>
<protein>
    <recommendedName>
        <fullName evidence="4">ADP-ribose pyrophosphatase</fullName>
        <ecNumber evidence="3">3.6.1.13</ecNumber>
    </recommendedName>
    <alternativeName>
        <fullName evidence="9">ADP-ribose diphosphatase</fullName>
    </alternativeName>
    <alternativeName>
        <fullName evidence="11">ADP-ribose phosphohydrolase</fullName>
    </alternativeName>
    <alternativeName>
        <fullName evidence="10">Adenosine diphosphoribose pyrophosphatase</fullName>
    </alternativeName>
</protein>
<evidence type="ECO:0000259" key="13">
    <source>
        <dbReference type="PROSITE" id="PS51462"/>
    </source>
</evidence>
<evidence type="ECO:0000313" key="15">
    <source>
        <dbReference type="Proteomes" id="UP001589628"/>
    </source>
</evidence>
<proteinExistence type="inferred from homology"/>
<dbReference type="InterPro" id="IPR004385">
    <property type="entry name" value="NDP_pyrophosphatase"/>
</dbReference>
<evidence type="ECO:0000256" key="8">
    <source>
        <dbReference type="ARBA" id="ARBA00025164"/>
    </source>
</evidence>
<dbReference type="Gene3D" id="3.90.79.10">
    <property type="entry name" value="Nucleoside Triphosphate Pyrophosphohydrolase"/>
    <property type="match status" value="1"/>
</dbReference>
<accession>A0ABV5ZB52</accession>
<comment type="caution">
    <text evidence="14">The sequence shown here is derived from an EMBL/GenBank/DDBJ whole genome shotgun (WGS) entry which is preliminary data.</text>
</comment>
<dbReference type="PANTHER" id="PTHR11839:SF5">
    <property type="entry name" value="ADP-RIBOSE PYROPHOSPHATASE"/>
    <property type="match status" value="1"/>
</dbReference>
<evidence type="ECO:0000256" key="7">
    <source>
        <dbReference type="ARBA" id="ARBA00022842"/>
    </source>
</evidence>
<organism evidence="14 15">
    <name type="scientific">Balneatrix alpica</name>
    <dbReference type="NCBI Taxonomy" id="75684"/>
    <lineage>
        <taxon>Bacteria</taxon>
        <taxon>Pseudomonadati</taxon>
        <taxon>Pseudomonadota</taxon>
        <taxon>Gammaproteobacteria</taxon>
        <taxon>Oceanospirillales</taxon>
        <taxon>Balneatrichaceae</taxon>
        <taxon>Balneatrix</taxon>
    </lineage>
</organism>
<sequence length="209" mass="23080">MLKARFSQADVEVLEQKPLYSGFFQMNAYRLRHASFAGASIEVQRELFERGRCVCVLLYDPWQDAVVLLEQFRIGALREPSPWLLELVAGIVEAGETDAELAAREAMEEAGATLLALEPMLEYLSSPGGTNEKVGLYLGCVDAKGLGGIHGLAEEGEDIRVQVVSLAEACQACDNGRINNAATLMAILWLQLHKQRVIARWREQGIYEG</sequence>
<dbReference type="EC" id="3.6.1.13" evidence="3"/>
<dbReference type="Proteomes" id="UP001589628">
    <property type="component" value="Unassembled WGS sequence"/>
</dbReference>
<dbReference type="NCBIfam" id="TIGR00052">
    <property type="entry name" value="nudix-type nucleoside diphosphatase, YffH/AdpP family"/>
    <property type="match status" value="1"/>
</dbReference>
<evidence type="ECO:0000256" key="10">
    <source>
        <dbReference type="ARBA" id="ARBA00030308"/>
    </source>
</evidence>
<evidence type="ECO:0000256" key="4">
    <source>
        <dbReference type="ARBA" id="ARBA00013297"/>
    </source>
</evidence>
<comment type="catalytic activity">
    <reaction evidence="12">
        <text>ADP-D-ribose + H2O = D-ribose 5-phosphate + AMP + 2 H(+)</text>
        <dbReference type="Rhea" id="RHEA:10412"/>
        <dbReference type="ChEBI" id="CHEBI:15377"/>
        <dbReference type="ChEBI" id="CHEBI:15378"/>
        <dbReference type="ChEBI" id="CHEBI:57967"/>
        <dbReference type="ChEBI" id="CHEBI:78346"/>
        <dbReference type="ChEBI" id="CHEBI:456215"/>
        <dbReference type="EC" id="3.6.1.13"/>
    </reaction>
</comment>
<keyword evidence="6" id="KW-0378">Hydrolase</keyword>
<evidence type="ECO:0000256" key="12">
    <source>
        <dbReference type="ARBA" id="ARBA00049546"/>
    </source>
</evidence>
<feature type="domain" description="Nudix hydrolase" evidence="13">
    <location>
        <begin position="49"/>
        <end position="186"/>
    </location>
</feature>